<reference evidence="1" key="1">
    <citation type="submission" date="2018-02" db="EMBL/GenBank/DDBJ databases">
        <title>Rhizophora mucronata_Transcriptome.</title>
        <authorList>
            <person name="Meera S.P."/>
            <person name="Sreeshan A."/>
            <person name="Augustine A."/>
        </authorList>
    </citation>
    <scope>NUCLEOTIDE SEQUENCE</scope>
    <source>
        <tissue evidence="1">Leaf</tissue>
    </source>
</reference>
<organism evidence="1">
    <name type="scientific">Rhizophora mucronata</name>
    <name type="common">Asiatic mangrove</name>
    <dbReference type="NCBI Taxonomy" id="61149"/>
    <lineage>
        <taxon>Eukaryota</taxon>
        <taxon>Viridiplantae</taxon>
        <taxon>Streptophyta</taxon>
        <taxon>Embryophyta</taxon>
        <taxon>Tracheophyta</taxon>
        <taxon>Spermatophyta</taxon>
        <taxon>Magnoliopsida</taxon>
        <taxon>eudicotyledons</taxon>
        <taxon>Gunneridae</taxon>
        <taxon>Pentapetalae</taxon>
        <taxon>rosids</taxon>
        <taxon>fabids</taxon>
        <taxon>Malpighiales</taxon>
        <taxon>Rhizophoraceae</taxon>
        <taxon>Rhizophora</taxon>
    </lineage>
</organism>
<accession>A0A2P2PGP4</accession>
<evidence type="ECO:0000313" key="1">
    <source>
        <dbReference type="EMBL" id="MBX53847.1"/>
    </source>
</evidence>
<sequence length="20" mass="2492">MISQNYLCSMYQKQDFMYVV</sequence>
<proteinExistence type="predicted"/>
<dbReference type="EMBL" id="GGEC01073363">
    <property type="protein sequence ID" value="MBX53847.1"/>
    <property type="molecule type" value="Transcribed_RNA"/>
</dbReference>
<dbReference type="AlphaFoldDB" id="A0A2P2PGP4"/>
<name>A0A2P2PGP4_RHIMU</name>
<protein>
    <submittedName>
        <fullName evidence="1">Uncharacterized protein</fullName>
    </submittedName>
</protein>